<accession>A0A2H0W7M0</accession>
<evidence type="ECO:0000256" key="6">
    <source>
        <dbReference type="ARBA" id="ARBA00022917"/>
    </source>
</evidence>
<evidence type="ECO:0000313" key="13">
    <source>
        <dbReference type="EMBL" id="PIS08056.1"/>
    </source>
</evidence>
<feature type="domain" description="Methionyl/Valyl/Leucyl/Isoleucyl-tRNA synthetase anticodon-binding" evidence="12">
    <location>
        <begin position="665"/>
        <end position="771"/>
    </location>
</feature>
<dbReference type="InterPro" id="IPR013155">
    <property type="entry name" value="M/V/L/I-tRNA-synth_anticd-bd"/>
</dbReference>
<evidence type="ECO:0000256" key="9">
    <source>
        <dbReference type="NCBIfam" id="TIGR00422"/>
    </source>
</evidence>
<keyword evidence="6 10" id="KW-0648">Protein biosynthesis</keyword>
<dbReference type="PROSITE" id="PS00178">
    <property type="entry name" value="AA_TRNA_LIGASE_I"/>
    <property type="match status" value="1"/>
</dbReference>
<dbReference type="SUPFAM" id="SSF52374">
    <property type="entry name" value="Nucleotidylyl transferase"/>
    <property type="match status" value="1"/>
</dbReference>
<dbReference type="GO" id="GO:0005524">
    <property type="term" value="F:ATP binding"/>
    <property type="evidence" value="ECO:0007669"/>
    <property type="project" value="UniProtKB-KW"/>
</dbReference>
<dbReference type="EC" id="6.1.1.9" evidence="1 9"/>
<evidence type="ECO:0000259" key="12">
    <source>
        <dbReference type="Pfam" id="PF08264"/>
    </source>
</evidence>
<evidence type="ECO:0000256" key="10">
    <source>
        <dbReference type="RuleBase" id="RU363035"/>
    </source>
</evidence>
<dbReference type="InterPro" id="IPR002300">
    <property type="entry name" value="aa-tRNA-synth_Ia"/>
</dbReference>
<comment type="caution">
    <text evidence="13">The sequence shown here is derived from an EMBL/GenBank/DDBJ whole genome shotgun (WGS) entry which is preliminary data.</text>
</comment>
<evidence type="ECO:0000256" key="1">
    <source>
        <dbReference type="ARBA" id="ARBA00013169"/>
    </source>
</evidence>
<reference evidence="14" key="1">
    <citation type="submission" date="2017-09" db="EMBL/GenBank/DDBJ databases">
        <title>Depth-based differentiation of microbial function through sediment-hosted aquifers and enrichment of novel symbionts in the deep terrestrial subsurface.</title>
        <authorList>
            <person name="Probst A.J."/>
            <person name="Ladd B."/>
            <person name="Jarett J.K."/>
            <person name="Geller-Mcgrath D.E."/>
            <person name="Sieber C.M.K."/>
            <person name="Emerson J.B."/>
            <person name="Anantharaman K."/>
            <person name="Thomas B.C."/>
            <person name="Malmstrom R."/>
            <person name="Stieglmeier M."/>
            <person name="Klingl A."/>
            <person name="Woyke T."/>
            <person name="Ryan C.M."/>
            <person name="Banfield J.F."/>
        </authorList>
    </citation>
    <scope>NUCLEOTIDE SEQUENCE [LARGE SCALE GENOMIC DNA]</scope>
</reference>
<dbReference type="InterPro" id="IPR009080">
    <property type="entry name" value="tRNAsynth_Ia_anticodon-bd"/>
</dbReference>
<evidence type="ECO:0000256" key="3">
    <source>
        <dbReference type="ARBA" id="ARBA00022598"/>
    </source>
</evidence>
<evidence type="ECO:0000256" key="8">
    <source>
        <dbReference type="ARBA" id="ARBA00047552"/>
    </source>
</evidence>
<dbReference type="Gene3D" id="1.10.730.10">
    <property type="entry name" value="Isoleucyl-tRNA Synthetase, Domain 1"/>
    <property type="match status" value="1"/>
</dbReference>
<dbReference type="InterPro" id="IPR001412">
    <property type="entry name" value="aa-tRNA-synth_I_CS"/>
</dbReference>
<evidence type="ECO:0000313" key="14">
    <source>
        <dbReference type="Proteomes" id="UP000231382"/>
    </source>
</evidence>
<dbReference type="GO" id="GO:0005829">
    <property type="term" value="C:cytosol"/>
    <property type="evidence" value="ECO:0007669"/>
    <property type="project" value="TreeGrafter"/>
</dbReference>
<dbReference type="GO" id="GO:0004832">
    <property type="term" value="F:valine-tRNA ligase activity"/>
    <property type="evidence" value="ECO:0007669"/>
    <property type="project" value="UniProtKB-UniRule"/>
</dbReference>
<dbReference type="InterPro" id="IPR033705">
    <property type="entry name" value="Anticodon_Ia_Val"/>
</dbReference>
<comment type="similarity">
    <text evidence="10">Belongs to the class-I aminoacyl-tRNA synthetase family.</text>
</comment>
<keyword evidence="2" id="KW-0963">Cytoplasm</keyword>
<dbReference type="EMBL" id="PEZW01000002">
    <property type="protein sequence ID" value="PIS08056.1"/>
    <property type="molecule type" value="Genomic_DNA"/>
</dbReference>
<dbReference type="GO" id="GO:0002161">
    <property type="term" value="F:aminoacyl-tRNA deacylase activity"/>
    <property type="evidence" value="ECO:0007669"/>
    <property type="project" value="InterPro"/>
</dbReference>
<keyword evidence="3 10" id="KW-0436">Ligase</keyword>
<dbReference type="PRINTS" id="PR00986">
    <property type="entry name" value="TRNASYNTHVAL"/>
</dbReference>
<dbReference type="AlphaFoldDB" id="A0A2H0W7M0"/>
<dbReference type="Gene3D" id="3.90.740.10">
    <property type="entry name" value="Valyl/Leucyl/Isoleucyl-tRNA synthetase, editing domain"/>
    <property type="match status" value="1"/>
</dbReference>
<feature type="domain" description="Aminoacyl-tRNA synthetase class Ia" evidence="11">
    <location>
        <begin position="17"/>
        <end position="608"/>
    </location>
</feature>
<dbReference type="Pfam" id="PF00133">
    <property type="entry name" value="tRNA-synt_1"/>
    <property type="match status" value="1"/>
</dbReference>
<evidence type="ECO:0000256" key="5">
    <source>
        <dbReference type="ARBA" id="ARBA00022840"/>
    </source>
</evidence>
<keyword evidence="4 10" id="KW-0547">Nucleotide-binding</keyword>
<dbReference type="Proteomes" id="UP000231382">
    <property type="component" value="Unassembled WGS sequence"/>
</dbReference>
<evidence type="ECO:0000256" key="4">
    <source>
        <dbReference type="ARBA" id="ARBA00022741"/>
    </source>
</evidence>
<organism evidence="13 14">
    <name type="scientific">Candidatus Berkelbacteria bacterium CG10_big_fil_rev_8_21_14_0_10_43_13</name>
    <dbReference type="NCBI Taxonomy" id="1974514"/>
    <lineage>
        <taxon>Bacteria</taxon>
        <taxon>Candidatus Berkelbacteria</taxon>
    </lineage>
</organism>
<dbReference type="SUPFAM" id="SSF50677">
    <property type="entry name" value="ValRS/IleRS/LeuRS editing domain"/>
    <property type="match status" value="1"/>
</dbReference>
<dbReference type="Pfam" id="PF08264">
    <property type="entry name" value="Anticodon_1"/>
    <property type="match status" value="1"/>
</dbReference>
<evidence type="ECO:0000259" key="11">
    <source>
        <dbReference type="Pfam" id="PF00133"/>
    </source>
</evidence>
<dbReference type="SUPFAM" id="SSF47323">
    <property type="entry name" value="Anticodon-binding domain of a subclass of class I aminoacyl-tRNA synthetases"/>
    <property type="match status" value="1"/>
</dbReference>
<dbReference type="NCBIfam" id="TIGR00422">
    <property type="entry name" value="valS"/>
    <property type="match status" value="1"/>
</dbReference>
<protein>
    <recommendedName>
        <fullName evidence="1 9">Valine--tRNA ligase</fullName>
        <ecNumber evidence="1 9">6.1.1.9</ecNumber>
    </recommendedName>
</protein>
<comment type="catalytic activity">
    <reaction evidence="8">
        <text>tRNA(Val) + L-valine + ATP = L-valyl-tRNA(Val) + AMP + diphosphate</text>
        <dbReference type="Rhea" id="RHEA:10704"/>
        <dbReference type="Rhea" id="RHEA-COMP:9672"/>
        <dbReference type="Rhea" id="RHEA-COMP:9708"/>
        <dbReference type="ChEBI" id="CHEBI:30616"/>
        <dbReference type="ChEBI" id="CHEBI:33019"/>
        <dbReference type="ChEBI" id="CHEBI:57762"/>
        <dbReference type="ChEBI" id="CHEBI:78442"/>
        <dbReference type="ChEBI" id="CHEBI:78537"/>
        <dbReference type="ChEBI" id="CHEBI:456215"/>
        <dbReference type="EC" id="6.1.1.9"/>
    </reaction>
</comment>
<dbReference type="InterPro" id="IPR009008">
    <property type="entry name" value="Val/Leu/Ile-tRNA-synth_edit"/>
</dbReference>
<dbReference type="NCBIfam" id="NF004349">
    <property type="entry name" value="PRK05729.1"/>
    <property type="match status" value="1"/>
</dbReference>
<evidence type="ECO:0000256" key="2">
    <source>
        <dbReference type="ARBA" id="ARBA00022490"/>
    </source>
</evidence>
<dbReference type="Gene3D" id="3.40.50.620">
    <property type="entry name" value="HUPs"/>
    <property type="match status" value="2"/>
</dbReference>
<dbReference type="PANTHER" id="PTHR11946:SF93">
    <property type="entry name" value="VALINE--TRNA LIGASE, CHLOROPLASTIC_MITOCHONDRIAL 2"/>
    <property type="match status" value="1"/>
</dbReference>
<dbReference type="InterPro" id="IPR002303">
    <property type="entry name" value="Valyl-tRNA_ligase"/>
</dbReference>
<gene>
    <name evidence="13" type="ORF">COT78_00220</name>
</gene>
<dbReference type="CDD" id="cd07962">
    <property type="entry name" value="Anticodon_Ia_Val"/>
    <property type="match status" value="1"/>
</dbReference>
<sequence>MKEISKTYDHEKVEKALYAKWEKAGYFKPEINPDGEPFTIIMPPPNANGSLHVGHAVFVTLEDIMTRYARLQGKAALWLPGADHAGFETQSVFEKKLEKEGRSRFKMPREQLYEETLKFTLENKEIMEGQLRRLGASCDWSREKFTLDPAIIKIIYKTFVKLYEDGLAYRDVRPVNWCTKHQTSLSELEVKYEEQTDPLYYIKYKVESRKSEVESHIIVATVRPETIFGDTAIAVNPNDKRFVELVGSRAQIPLTDIEIPIIADDMVDPKFGTGVVKITPAHDPNDFEAGRRHNLETREVIDQYGRLNDKTGPFAGLKILESRRQVVEAMEKKGLIEKIDQNYVHSVGKCYKCGTVIEPRILPQWFIAMDKKGKKSGKNLAKDAITVVKNKEVSFVTPKFEKIFNHWMKNIRDWNISRQIVWGIRLPVWYKKSKFVISNEVEKSQGRQDPRALLEPPTGGLAMAQDDKSVYVGIEPPKDIENWEQDADVFDTWFSSGQWPFAALKAEETRNKKQETNDFDKFYPTAVMETGWDILFFWVARMIMLGIYITDEVPFKNVYLHGLVRDKDRMKMSKSKGNVINPLGVSDEYGADAVRMALVFGTSAGNDAVISEEKIRGMRNFSNKIWNASRFVILRVTEGDLQTGQIGAIRTDDLTIDSKDLTAADKKIIQSHTEIIEYVSHKLDKYQFNQAGEDLYEYFWHTFCDDYIEIAKTQLDDDKTAETTKKILIKILSESLVLLHPFMPFVTEAVWQELRQVYTKLPDSVMIAKWPRK</sequence>
<evidence type="ECO:0000256" key="7">
    <source>
        <dbReference type="ARBA" id="ARBA00023146"/>
    </source>
</evidence>
<name>A0A2H0W7M0_9BACT</name>
<dbReference type="GO" id="GO:0006438">
    <property type="term" value="P:valyl-tRNA aminoacylation"/>
    <property type="evidence" value="ECO:0007669"/>
    <property type="project" value="UniProtKB-UniRule"/>
</dbReference>
<proteinExistence type="inferred from homology"/>
<keyword evidence="5 10" id="KW-0067">ATP-binding</keyword>
<dbReference type="PANTHER" id="PTHR11946">
    <property type="entry name" value="VALYL-TRNA SYNTHETASES"/>
    <property type="match status" value="1"/>
</dbReference>
<keyword evidence="7 10" id="KW-0030">Aminoacyl-tRNA synthetase</keyword>
<dbReference type="CDD" id="cd00817">
    <property type="entry name" value="ValRS_core"/>
    <property type="match status" value="1"/>
</dbReference>
<dbReference type="InterPro" id="IPR014729">
    <property type="entry name" value="Rossmann-like_a/b/a_fold"/>
</dbReference>